<dbReference type="STRING" id="1317122.ATO12_23115"/>
<gene>
    <name evidence="2" type="ORF">ATO12_23115</name>
</gene>
<dbReference type="AlphaFoldDB" id="A0A023BQS1"/>
<dbReference type="RefSeq" id="WP_034244823.1">
    <property type="nucleotide sequence ID" value="NZ_AQRA01000008.1"/>
</dbReference>
<dbReference type="PROSITE" id="PS51186">
    <property type="entry name" value="GNAT"/>
    <property type="match status" value="1"/>
</dbReference>
<feature type="domain" description="N-acetyltransferase" evidence="1">
    <location>
        <begin position="113"/>
        <end position="240"/>
    </location>
</feature>
<organism evidence="2 3">
    <name type="scientific">Aquimarina atlantica</name>
    <dbReference type="NCBI Taxonomy" id="1317122"/>
    <lineage>
        <taxon>Bacteria</taxon>
        <taxon>Pseudomonadati</taxon>
        <taxon>Bacteroidota</taxon>
        <taxon>Flavobacteriia</taxon>
        <taxon>Flavobacteriales</taxon>
        <taxon>Flavobacteriaceae</taxon>
        <taxon>Aquimarina</taxon>
    </lineage>
</organism>
<evidence type="ECO:0000313" key="2">
    <source>
        <dbReference type="EMBL" id="EZH72346.1"/>
    </source>
</evidence>
<dbReference type="EMBL" id="AQRA01000008">
    <property type="protein sequence ID" value="EZH72346.1"/>
    <property type="molecule type" value="Genomic_DNA"/>
</dbReference>
<evidence type="ECO:0000313" key="3">
    <source>
        <dbReference type="Proteomes" id="UP000023541"/>
    </source>
</evidence>
<dbReference type="Gene3D" id="3.40.630.30">
    <property type="match status" value="1"/>
</dbReference>
<accession>A0A023BQS1</accession>
<keyword evidence="3" id="KW-1185">Reference proteome</keyword>
<dbReference type="Proteomes" id="UP000023541">
    <property type="component" value="Unassembled WGS sequence"/>
</dbReference>
<dbReference type="eggNOG" id="COG0456">
    <property type="taxonomic scope" value="Bacteria"/>
</dbReference>
<reference evidence="2 3" key="1">
    <citation type="submission" date="2014-04" db="EMBL/GenBank/DDBJ databases">
        <title>Aquimarina sp. 22II-S11-z7 Genome Sequencing.</title>
        <authorList>
            <person name="Lai Q."/>
        </authorList>
    </citation>
    <scope>NUCLEOTIDE SEQUENCE [LARGE SCALE GENOMIC DNA]</scope>
    <source>
        <strain evidence="2 3">22II-S11-z7</strain>
    </source>
</reference>
<dbReference type="CDD" id="cd04301">
    <property type="entry name" value="NAT_SF"/>
    <property type="match status" value="1"/>
</dbReference>
<dbReference type="GO" id="GO:0016747">
    <property type="term" value="F:acyltransferase activity, transferring groups other than amino-acyl groups"/>
    <property type="evidence" value="ECO:0007669"/>
    <property type="project" value="InterPro"/>
</dbReference>
<dbReference type="OrthoDB" id="1096234at2"/>
<dbReference type="SUPFAM" id="SSF55729">
    <property type="entry name" value="Acyl-CoA N-acyltransferases (Nat)"/>
    <property type="match status" value="1"/>
</dbReference>
<dbReference type="InterPro" id="IPR000182">
    <property type="entry name" value="GNAT_dom"/>
</dbReference>
<protein>
    <recommendedName>
        <fullName evidence="1">N-acetyltransferase domain-containing protein</fullName>
    </recommendedName>
</protein>
<evidence type="ECO:0000259" key="1">
    <source>
        <dbReference type="PROSITE" id="PS51186"/>
    </source>
</evidence>
<dbReference type="Pfam" id="PF00583">
    <property type="entry name" value="Acetyltransf_1"/>
    <property type="match status" value="1"/>
</dbReference>
<name>A0A023BQS1_9FLAO</name>
<comment type="caution">
    <text evidence="2">The sequence shown here is derived from an EMBL/GenBank/DDBJ whole genome shotgun (WGS) entry which is preliminary data.</text>
</comment>
<dbReference type="InterPro" id="IPR016181">
    <property type="entry name" value="Acyl_CoA_acyltransferase"/>
</dbReference>
<sequence length="240" mass="28176">MKKAKLNIDNLTDLWIIASSSHQGYYYDEQFEYAYIKNAQWPSRIWQKKPLSIQPLEKFQKALKKNTKGLTFSYFNLPNRDKFIENNKNFKLTSVQYGMSLQLNNKFITRMKLDFKRVENESDAKTWSNSFRKAFGYEISLQIITKTKEEIPFYLVYLEEELIGTVILHITKNIAGIHSLGILPEKRKQGFATQIMHHTLNKSIDQNLSLATLQASEMAKDMYLKLGFSVDFLMENYQIK</sequence>
<proteinExistence type="predicted"/>